<dbReference type="AlphaFoldDB" id="A0A6J7QVJ0"/>
<dbReference type="PANTHER" id="PTHR43394:SF1">
    <property type="entry name" value="ATP-BINDING CASSETTE SUB-FAMILY B MEMBER 10, MITOCHONDRIAL"/>
    <property type="match status" value="1"/>
</dbReference>
<evidence type="ECO:0000256" key="7">
    <source>
        <dbReference type="ARBA" id="ARBA00022989"/>
    </source>
</evidence>
<keyword evidence="8 9" id="KW-0472">Membrane</keyword>
<feature type="transmembrane region" description="Helical" evidence="9">
    <location>
        <begin position="305"/>
        <end position="331"/>
    </location>
</feature>
<dbReference type="Gene3D" id="1.20.1560.10">
    <property type="entry name" value="ABC transporter type 1, transmembrane domain"/>
    <property type="match status" value="1"/>
</dbReference>
<dbReference type="SMART" id="SM00382">
    <property type="entry name" value="AAA"/>
    <property type="match status" value="1"/>
</dbReference>
<dbReference type="Pfam" id="PF00005">
    <property type="entry name" value="ABC_tran"/>
    <property type="match status" value="1"/>
</dbReference>
<dbReference type="GO" id="GO:0015421">
    <property type="term" value="F:ABC-type oligopeptide transporter activity"/>
    <property type="evidence" value="ECO:0007669"/>
    <property type="project" value="TreeGrafter"/>
</dbReference>
<keyword evidence="6" id="KW-0067">ATP-binding</keyword>
<evidence type="ECO:0000313" key="13">
    <source>
        <dbReference type="EMBL" id="CAB4879485.1"/>
    </source>
</evidence>
<evidence type="ECO:0000256" key="9">
    <source>
        <dbReference type="SAM" id="Phobius"/>
    </source>
</evidence>
<comment type="subcellular location">
    <subcellularLocation>
        <location evidence="1">Cell membrane</location>
        <topology evidence="1">Multi-pass membrane protein</topology>
    </subcellularLocation>
</comment>
<dbReference type="Pfam" id="PF00664">
    <property type="entry name" value="ABC_membrane"/>
    <property type="match status" value="1"/>
</dbReference>
<evidence type="ECO:0000259" key="10">
    <source>
        <dbReference type="PROSITE" id="PS50893"/>
    </source>
</evidence>
<dbReference type="Gene3D" id="3.40.50.300">
    <property type="entry name" value="P-loop containing nucleotide triphosphate hydrolases"/>
    <property type="match status" value="1"/>
</dbReference>
<evidence type="ECO:0000256" key="3">
    <source>
        <dbReference type="ARBA" id="ARBA00022475"/>
    </source>
</evidence>
<dbReference type="InterPro" id="IPR027417">
    <property type="entry name" value="P-loop_NTPase"/>
</dbReference>
<dbReference type="GO" id="GO:0016887">
    <property type="term" value="F:ATP hydrolysis activity"/>
    <property type="evidence" value="ECO:0007669"/>
    <property type="project" value="InterPro"/>
</dbReference>
<evidence type="ECO:0000259" key="11">
    <source>
        <dbReference type="PROSITE" id="PS50929"/>
    </source>
</evidence>
<evidence type="ECO:0000313" key="14">
    <source>
        <dbReference type="EMBL" id="CAB5020876.1"/>
    </source>
</evidence>
<dbReference type="InterPro" id="IPR017871">
    <property type="entry name" value="ABC_transporter-like_CS"/>
</dbReference>
<evidence type="ECO:0000256" key="1">
    <source>
        <dbReference type="ARBA" id="ARBA00004651"/>
    </source>
</evidence>
<evidence type="ECO:0000256" key="8">
    <source>
        <dbReference type="ARBA" id="ARBA00023136"/>
    </source>
</evidence>
<gene>
    <name evidence="12" type="ORF">UFOPK3164_00924</name>
    <name evidence="13" type="ORF">UFOPK3427_01392</name>
    <name evidence="14" type="ORF">UFOPK4112_00909</name>
</gene>
<dbReference type="EMBL" id="CAFBPM010000007">
    <property type="protein sequence ID" value="CAB5020876.1"/>
    <property type="molecule type" value="Genomic_DNA"/>
</dbReference>
<proteinExistence type="predicted"/>
<evidence type="ECO:0000256" key="6">
    <source>
        <dbReference type="ARBA" id="ARBA00022840"/>
    </source>
</evidence>
<feature type="transmembrane region" description="Helical" evidence="9">
    <location>
        <begin position="189"/>
        <end position="207"/>
    </location>
</feature>
<dbReference type="PROSITE" id="PS50893">
    <property type="entry name" value="ABC_TRANSPORTER_2"/>
    <property type="match status" value="1"/>
</dbReference>
<keyword evidence="4 9" id="KW-0812">Transmembrane</keyword>
<dbReference type="EMBL" id="CAFBLT010000001">
    <property type="protein sequence ID" value="CAB4879485.1"/>
    <property type="molecule type" value="Genomic_DNA"/>
</dbReference>
<dbReference type="InterPro" id="IPR011527">
    <property type="entry name" value="ABC1_TM_dom"/>
</dbReference>
<evidence type="ECO:0000313" key="12">
    <source>
        <dbReference type="EMBL" id="CAB4828342.1"/>
    </source>
</evidence>
<organism evidence="14">
    <name type="scientific">freshwater metagenome</name>
    <dbReference type="NCBI Taxonomy" id="449393"/>
    <lineage>
        <taxon>unclassified sequences</taxon>
        <taxon>metagenomes</taxon>
        <taxon>ecological metagenomes</taxon>
    </lineage>
</organism>
<dbReference type="CDD" id="cd18543">
    <property type="entry name" value="ABC_6TM_Rv0194_D1_like"/>
    <property type="match status" value="1"/>
</dbReference>
<keyword evidence="7 9" id="KW-1133">Transmembrane helix</keyword>
<dbReference type="InterPro" id="IPR039421">
    <property type="entry name" value="Type_1_exporter"/>
</dbReference>
<keyword evidence="3" id="KW-1003">Cell membrane</keyword>
<dbReference type="PANTHER" id="PTHR43394">
    <property type="entry name" value="ATP-DEPENDENT PERMEASE MDL1, MITOCHONDRIAL"/>
    <property type="match status" value="1"/>
</dbReference>
<feature type="domain" description="ABC transporter" evidence="10">
    <location>
        <begin position="368"/>
        <end position="602"/>
    </location>
</feature>
<protein>
    <submittedName>
        <fullName evidence="14">Unannotated protein</fullName>
    </submittedName>
</protein>
<name>A0A6J7QVJ0_9ZZZZ</name>
<sequence>MRATDQGDRANSIFQPVGVSADYARPPAGIDPDREKKWWRRIVPLLRARKWPFVGAITLSFVSLVLQVLVPNLLNQAIDKSIQARSVPLSHYVEWIFVIGIAGGIAGFSSRWLLFRTAYDFEFDLRNLIYEHLTAMSFSFYDRSQSGQLISRANSDIRSVQMYATFAPLIMVQCAIGVVAFGFMLAISVPLALIAMATMPILFWVGMRMRKVMFPISWVIQARLAEVATIVDENINGVRVVKSFAQEGHEMNNLADASEGVAWAYVKDSDIRARYTPAIQNLPQVGLAFVLLFGGMMVIQGHLGIGAILAFNAYLLMLQAPFMMLGMLVMMGQRAAASADRIFEVLDERPDIVERPGAYDVEHAEGLLTFRNVSFSYGEGPPVLNGFDLRVEPGETVALVGRTGSGKSTIARLLLRFYDVDDGSVSIDGHDVRDLTLASIRGNVGVVLDDSFLFSISIADNIAYGRPSATREDVEAAARAANAYEFVTALPEGFDTVVGERGYTLSGGQRQRLAIARALLVNPPVLILDDATSAIDVHVEQEIHRAFETLLEHRTTLIVAHRLSTITLADRVALIEDGKVIATGRHEDLLLNTPEYAEVLAQVEADVLPLDDVGVDL</sequence>
<dbReference type="InterPro" id="IPR003593">
    <property type="entry name" value="AAA+_ATPase"/>
</dbReference>
<dbReference type="GO" id="GO:0005886">
    <property type="term" value="C:plasma membrane"/>
    <property type="evidence" value="ECO:0007669"/>
    <property type="project" value="UniProtKB-SubCell"/>
</dbReference>
<feature type="domain" description="ABC transmembrane type-1" evidence="11">
    <location>
        <begin position="54"/>
        <end position="334"/>
    </location>
</feature>
<keyword evidence="2" id="KW-0813">Transport</keyword>
<feature type="transmembrane region" description="Helical" evidence="9">
    <location>
        <begin position="51"/>
        <end position="70"/>
    </location>
</feature>
<evidence type="ECO:0000256" key="2">
    <source>
        <dbReference type="ARBA" id="ARBA00022448"/>
    </source>
</evidence>
<dbReference type="InterPro" id="IPR003439">
    <property type="entry name" value="ABC_transporter-like_ATP-bd"/>
</dbReference>
<reference evidence="14" key="1">
    <citation type="submission" date="2020-05" db="EMBL/GenBank/DDBJ databases">
        <authorList>
            <person name="Chiriac C."/>
            <person name="Salcher M."/>
            <person name="Ghai R."/>
            <person name="Kavagutti S V."/>
        </authorList>
    </citation>
    <scope>NUCLEOTIDE SEQUENCE</scope>
</reference>
<dbReference type="SUPFAM" id="SSF52540">
    <property type="entry name" value="P-loop containing nucleoside triphosphate hydrolases"/>
    <property type="match status" value="1"/>
</dbReference>
<accession>A0A6J7QVJ0</accession>
<dbReference type="GO" id="GO:0005524">
    <property type="term" value="F:ATP binding"/>
    <property type="evidence" value="ECO:0007669"/>
    <property type="project" value="UniProtKB-KW"/>
</dbReference>
<dbReference type="FunFam" id="3.40.50.300:FF:000299">
    <property type="entry name" value="ABC transporter ATP-binding protein/permease"/>
    <property type="match status" value="1"/>
</dbReference>
<dbReference type="PROSITE" id="PS50929">
    <property type="entry name" value="ABC_TM1F"/>
    <property type="match status" value="1"/>
</dbReference>
<feature type="transmembrane region" description="Helical" evidence="9">
    <location>
        <begin position="162"/>
        <end position="183"/>
    </location>
</feature>
<keyword evidence="5" id="KW-0547">Nucleotide-binding</keyword>
<dbReference type="SUPFAM" id="SSF90123">
    <property type="entry name" value="ABC transporter transmembrane region"/>
    <property type="match status" value="1"/>
</dbReference>
<dbReference type="EMBL" id="CAFABE010000037">
    <property type="protein sequence ID" value="CAB4828342.1"/>
    <property type="molecule type" value="Genomic_DNA"/>
</dbReference>
<dbReference type="PROSITE" id="PS00211">
    <property type="entry name" value="ABC_TRANSPORTER_1"/>
    <property type="match status" value="1"/>
</dbReference>
<feature type="transmembrane region" description="Helical" evidence="9">
    <location>
        <begin position="282"/>
        <end position="299"/>
    </location>
</feature>
<feature type="transmembrane region" description="Helical" evidence="9">
    <location>
        <begin position="95"/>
        <end position="114"/>
    </location>
</feature>
<dbReference type="InterPro" id="IPR036640">
    <property type="entry name" value="ABC1_TM_sf"/>
</dbReference>
<evidence type="ECO:0000256" key="4">
    <source>
        <dbReference type="ARBA" id="ARBA00022692"/>
    </source>
</evidence>
<evidence type="ECO:0000256" key="5">
    <source>
        <dbReference type="ARBA" id="ARBA00022741"/>
    </source>
</evidence>